<evidence type="ECO:0000256" key="1">
    <source>
        <dbReference type="ARBA" id="ARBA00012513"/>
    </source>
</evidence>
<keyword evidence="3" id="KW-0808">Transferase</keyword>
<proteinExistence type="predicted"/>
<dbReference type="PROSITE" id="PS00109">
    <property type="entry name" value="PROTEIN_KINASE_TYR"/>
    <property type="match status" value="1"/>
</dbReference>
<protein>
    <recommendedName>
        <fullName evidence="1">non-specific serine/threonine protein kinase</fullName>
        <ecNumber evidence="1">2.7.11.1</ecNumber>
    </recommendedName>
</protein>
<dbReference type="GO" id="GO:0004674">
    <property type="term" value="F:protein serine/threonine kinase activity"/>
    <property type="evidence" value="ECO:0007669"/>
    <property type="project" value="UniProtKB-KW"/>
</dbReference>
<dbReference type="EC" id="2.7.11.1" evidence="1"/>
<evidence type="ECO:0000256" key="2">
    <source>
        <dbReference type="ARBA" id="ARBA00022527"/>
    </source>
</evidence>
<evidence type="ECO:0000256" key="7">
    <source>
        <dbReference type="ARBA" id="ARBA00047899"/>
    </source>
</evidence>
<reference evidence="11" key="3">
    <citation type="submission" date="2018-08" db="EMBL/GenBank/DDBJ databases">
        <title>Leveraging single-cell genomics to expand the Fungal Tree of Life.</title>
        <authorList>
            <consortium name="DOE Joint Genome Institute"/>
            <person name="Ahrendt S.R."/>
            <person name="Quandt C.A."/>
            <person name="Ciobanu D."/>
            <person name="Clum A."/>
            <person name="Salamov A."/>
            <person name="Andreopoulos B."/>
            <person name="Cheng J.-F."/>
            <person name="Woyke T."/>
            <person name="Pelin A."/>
            <person name="Henrissat B."/>
            <person name="Reynolds N."/>
            <person name="Benny G.L."/>
            <person name="Smith M.E."/>
            <person name="James T.Y."/>
            <person name="Grigoriev I.V."/>
        </authorList>
    </citation>
    <scope>NUCLEOTIDE SEQUENCE</scope>
    <source>
        <strain evidence="11">CSF55</strain>
    </source>
</reference>
<keyword evidence="4" id="KW-0547">Nucleotide-binding</keyword>
<keyword evidence="12" id="KW-1185">Reference proteome</keyword>
<dbReference type="EMBL" id="KE561231">
    <property type="protein sequence ID" value="EPZ31399.1"/>
    <property type="molecule type" value="Genomic_DNA"/>
</dbReference>
<evidence type="ECO:0000256" key="3">
    <source>
        <dbReference type="ARBA" id="ARBA00022679"/>
    </source>
</evidence>
<evidence type="ECO:0000313" key="11">
    <source>
        <dbReference type="EMBL" id="RKP17295.1"/>
    </source>
</evidence>
<dbReference type="InterPro" id="IPR008266">
    <property type="entry name" value="Tyr_kinase_AS"/>
</dbReference>
<comment type="catalytic activity">
    <reaction evidence="8">
        <text>L-seryl-[protein] + ATP = O-phospho-L-seryl-[protein] + ADP + H(+)</text>
        <dbReference type="Rhea" id="RHEA:17989"/>
        <dbReference type="Rhea" id="RHEA-COMP:9863"/>
        <dbReference type="Rhea" id="RHEA-COMP:11604"/>
        <dbReference type="ChEBI" id="CHEBI:15378"/>
        <dbReference type="ChEBI" id="CHEBI:29999"/>
        <dbReference type="ChEBI" id="CHEBI:30616"/>
        <dbReference type="ChEBI" id="CHEBI:83421"/>
        <dbReference type="ChEBI" id="CHEBI:456216"/>
        <dbReference type="EC" id="2.7.11.1"/>
    </reaction>
</comment>
<dbReference type="Proteomes" id="UP000281549">
    <property type="component" value="Unassembled WGS sequence"/>
</dbReference>
<sequence length="335" mass="38920">MSDLGGDRGGESQLYYAMEYIDGEDLYEATSKTRFLFSQQVAIYAKLIFALEDMRRVGLTHNDLRMENILLVNGSIVKIIDFGYSCRDVDLDYFGQGRTIFSPARDYFELAKVMYEFHAYSSMPVYYGEKTVEELSSPFISVNGKNILSHPHVNFNMWLFNALKPLLDLSREEKIGADSDSVIFYIITNEIFNDIDRNRIFTNRILTFERSQNDFHAGLAYVPLEPADISKRETFKQTLNYAVINFEHLQQLGEVQQLNMESINLLNLYQNVVEFSQTYKNLSSKFQDCLEMTDDGSFNCLISNYKEFIRELHIDTTLFDRIDLHNSEVHKAIKK</sequence>
<keyword evidence="5 10" id="KW-0418">Kinase</keyword>
<feature type="domain" description="Protein kinase" evidence="9">
    <location>
        <begin position="1"/>
        <end position="244"/>
    </location>
</feature>
<dbReference type="HOGENOM" id="CLU_829372_0_0_1"/>
<dbReference type="Gene3D" id="3.30.200.20">
    <property type="entry name" value="Phosphorylase Kinase, domain 1"/>
    <property type="match status" value="1"/>
</dbReference>
<evidence type="ECO:0000313" key="12">
    <source>
        <dbReference type="Proteomes" id="UP000030755"/>
    </source>
</evidence>
<dbReference type="GO" id="GO:0035556">
    <property type="term" value="P:intracellular signal transduction"/>
    <property type="evidence" value="ECO:0007669"/>
    <property type="project" value="TreeGrafter"/>
</dbReference>
<dbReference type="Gene3D" id="1.10.510.10">
    <property type="entry name" value="Transferase(Phosphotransferase) domain 1"/>
    <property type="match status" value="1"/>
</dbReference>
<evidence type="ECO:0000256" key="8">
    <source>
        <dbReference type="ARBA" id="ARBA00048679"/>
    </source>
</evidence>
<evidence type="ECO:0000256" key="4">
    <source>
        <dbReference type="ARBA" id="ARBA00022741"/>
    </source>
</evidence>
<dbReference type="PROSITE" id="PS50011">
    <property type="entry name" value="PROTEIN_KINASE_DOM"/>
    <property type="match status" value="1"/>
</dbReference>
<name>A0A075ANJ1_ROZAC</name>
<gene>
    <name evidence="10" type="ORF">O9G_005813</name>
    <name evidence="11" type="ORF">ROZALSC1DRAFT_30879</name>
</gene>
<dbReference type="EMBL" id="ML005915">
    <property type="protein sequence ID" value="RKP17295.1"/>
    <property type="molecule type" value="Genomic_DNA"/>
</dbReference>
<reference evidence="10 12" key="1">
    <citation type="journal article" date="2013" name="Curr. Biol.">
        <title>Shared signatures of parasitism and phylogenomics unite Cryptomycota and microsporidia.</title>
        <authorList>
            <person name="James T.Y."/>
            <person name="Pelin A."/>
            <person name="Bonen L."/>
            <person name="Ahrendt S."/>
            <person name="Sain D."/>
            <person name="Corradi N."/>
            <person name="Stajich J.E."/>
        </authorList>
    </citation>
    <scope>NUCLEOTIDE SEQUENCE [LARGE SCALE GENOMIC DNA]</scope>
    <source>
        <strain evidence="10 12">CSF55</strain>
        <strain evidence="10 12">CSF55</strain>
    </source>
</reference>
<dbReference type="STRING" id="988480.A0A075ANJ1"/>
<dbReference type="SUPFAM" id="SSF56112">
    <property type="entry name" value="Protein kinase-like (PK-like)"/>
    <property type="match status" value="1"/>
</dbReference>
<dbReference type="OrthoDB" id="2142714at2759"/>
<evidence type="ECO:0000259" key="9">
    <source>
        <dbReference type="PROSITE" id="PS50011"/>
    </source>
</evidence>
<keyword evidence="2" id="KW-0723">Serine/threonine-protein kinase</keyword>
<dbReference type="Proteomes" id="UP000030755">
    <property type="component" value="Unassembled WGS sequence"/>
</dbReference>
<dbReference type="Pfam" id="PF00069">
    <property type="entry name" value="Pkinase"/>
    <property type="match status" value="1"/>
</dbReference>
<dbReference type="InterPro" id="IPR050236">
    <property type="entry name" value="Ser_Thr_kinase_AGC"/>
</dbReference>
<dbReference type="AlphaFoldDB" id="A0A075ANJ1"/>
<accession>A0A075ANJ1</accession>
<keyword evidence="6" id="KW-0067">ATP-binding</keyword>
<comment type="catalytic activity">
    <reaction evidence="7">
        <text>L-threonyl-[protein] + ATP = O-phospho-L-threonyl-[protein] + ADP + H(+)</text>
        <dbReference type="Rhea" id="RHEA:46608"/>
        <dbReference type="Rhea" id="RHEA-COMP:11060"/>
        <dbReference type="Rhea" id="RHEA-COMP:11605"/>
        <dbReference type="ChEBI" id="CHEBI:15378"/>
        <dbReference type="ChEBI" id="CHEBI:30013"/>
        <dbReference type="ChEBI" id="CHEBI:30616"/>
        <dbReference type="ChEBI" id="CHEBI:61977"/>
        <dbReference type="ChEBI" id="CHEBI:456216"/>
        <dbReference type="EC" id="2.7.11.1"/>
    </reaction>
</comment>
<dbReference type="GO" id="GO:0005524">
    <property type="term" value="F:ATP binding"/>
    <property type="evidence" value="ECO:0007669"/>
    <property type="project" value="UniProtKB-KW"/>
</dbReference>
<evidence type="ECO:0000256" key="6">
    <source>
        <dbReference type="ARBA" id="ARBA00022840"/>
    </source>
</evidence>
<evidence type="ECO:0000313" key="13">
    <source>
        <dbReference type="Proteomes" id="UP000281549"/>
    </source>
</evidence>
<evidence type="ECO:0000256" key="5">
    <source>
        <dbReference type="ARBA" id="ARBA00022777"/>
    </source>
</evidence>
<dbReference type="PANTHER" id="PTHR24356">
    <property type="entry name" value="SERINE/THREONINE-PROTEIN KINASE"/>
    <property type="match status" value="1"/>
</dbReference>
<dbReference type="InterPro" id="IPR011009">
    <property type="entry name" value="Kinase-like_dom_sf"/>
</dbReference>
<evidence type="ECO:0000313" key="10">
    <source>
        <dbReference type="EMBL" id="EPZ31399.1"/>
    </source>
</evidence>
<reference evidence="13" key="2">
    <citation type="journal article" date="2018" name="Nat. Microbiol.">
        <title>Leveraging single-cell genomics to expand the fungal tree of life.</title>
        <authorList>
            <person name="Ahrendt S.R."/>
            <person name="Quandt C.A."/>
            <person name="Ciobanu D."/>
            <person name="Clum A."/>
            <person name="Salamov A."/>
            <person name="Andreopoulos B."/>
            <person name="Cheng J.F."/>
            <person name="Woyke T."/>
            <person name="Pelin A."/>
            <person name="Henrissat B."/>
            <person name="Reynolds N.K."/>
            <person name="Benny G.L."/>
            <person name="Smith M.E."/>
            <person name="James T.Y."/>
            <person name="Grigoriev I.V."/>
        </authorList>
    </citation>
    <scope>NUCLEOTIDE SEQUENCE [LARGE SCALE GENOMIC DNA]</scope>
    <source>
        <strain evidence="13">CSF55</strain>
    </source>
</reference>
<dbReference type="InterPro" id="IPR000719">
    <property type="entry name" value="Prot_kinase_dom"/>
</dbReference>
<dbReference type="PANTHER" id="PTHR24356:SF1">
    <property type="entry name" value="SERINE_THREONINE-PROTEIN KINASE GREATWALL"/>
    <property type="match status" value="1"/>
</dbReference>
<organism evidence="10 12">
    <name type="scientific">Rozella allomycis (strain CSF55)</name>
    <dbReference type="NCBI Taxonomy" id="988480"/>
    <lineage>
        <taxon>Eukaryota</taxon>
        <taxon>Fungi</taxon>
        <taxon>Fungi incertae sedis</taxon>
        <taxon>Cryptomycota</taxon>
        <taxon>Cryptomycota incertae sedis</taxon>
        <taxon>Rozella</taxon>
    </lineage>
</organism>